<protein>
    <submittedName>
        <fullName evidence="2">Uncharacterized protein</fullName>
    </submittedName>
</protein>
<proteinExistence type="predicted"/>
<evidence type="ECO:0000313" key="2">
    <source>
        <dbReference type="EMBL" id="KKM95949.1"/>
    </source>
</evidence>
<keyword evidence="1" id="KW-0472">Membrane</keyword>
<dbReference type="EMBL" id="LAZR01005945">
    <property type="protein sequence ID" value="KKM95949.1"/>
    <property type="molecule type" value="Genomic_DNA"/>
</dbReference>
<feature type="transmembrane region" description="Helical" evidence="1">
    <location>
        <begin position="16"/>
        <end position="33"/>
    </location>
</feature>
<dbReference type="AlphaFoldDB" id="A0A0F9LLP5"/>
<keyword evidence="1" id="KW-1133">Transmembrane helix</keyword>
<comment type="caution">
    <text evidence="2">The sequence shown here is derived from an EMBL/GenBank/DDBJ whole genome shotgun (WGS) entry which is preliminary data.</text>
</comment>
<reference evidence="2" key="1">
    <citation type="journal article" date="2015" name="Nature">
        <title>Complex archaea that bridge the gap between prokaryotes and eukaryotes.</title>
        <authorList>
            <person name="Spang A."/>
            <person name="Saw J.H."/>
            <person name="Jorgensen S.L."/>
            <person name="Zaremba-Niedzwiedzka K."/>
            <person name="Martijn J."/>
            <person name="Lind A.E."/>
            <person name="van Eijk R."/>
            <person name="Schleper C."/>
            <person name="Guy L."/>
            <person name="Ettema T.J."/>
        </authorList>
    </citation>
    <scope>NUCLEOTIDE SEQUENCE</scope>
</reference>
<evidence type="ECO:0000256" key="1">
    <source>
        <dbReference type="SAM" id="Phobius"/>
    </source>
</evidence>
<accession>A0A0F9LLP5</accession>
<gene>
    <name evidence="2" type="ORF">LCGC14_1183200</name>
</gene>
<keyword evidence="1" id="KW-0812">Transmembrane</keyword>
<organism evidence="2">
    <name type="scientific">marine sediment metagenome</name>
    <dbReference type="NCBI Taxonomy" id="412755"/>
    <lineage>
        <taxon>unclassified sequences</taxon>
        <taxon>metagenomes</taxon>
        <taxon>ecological metagenomes</taxon>
    </lineage>
</organism>
<sequence>MTGKWLITCDCRACKIARPVFSFLVGVIVGLILNS</sequence>
<name>A0A0F9LLP5_9ZZZZ</name>